<accession>A0A1P8MVD2</accession>
<dbReference type="KEGG" id="tom:BWR18_09900"/>
<dbReference type="GO" id="GO:0016757">
    <property type="term" value="F:glycosyltransferase activity"/>
    <property type="evidence" value="ECO:0007669"/>
    <property type="project" value="UniProtKB-KW"/>
</dbReference>
<dbReference type="Gene3D" id="3.90.550.10">
    <property type="entry name" value="Spore Coat Polysaccharide Biosynthesis Protein SpsA, Chain A"/>
    <property type="match status" value="1"/>
</dbReference>
<proteinExistence type="predicted"/>
<dbReference type="NCBIfam" id="TIGR04283">
    <property type="entry name" value="glyco_like_mftF"/>
    <property type="match status" value="1"/>
</dbReference>
<dbReference type="RefSeq" id="WP_076627873.1">
    <property type="nucleotide sequence ID" value="NZ_CP019312.1"/>
</dbReference>
<dbReference type="PANTHER" id="PTHR43646:SF2">
    <property type="entry name" value="GLYCOSYLTRANSFERASE 2-LIKE DOMAIN-CONTAINING PROTEIN"/>
    <property type="match status" value="1"/>
</dbReference>
<keyword evidence="5" id="KW-0472">Membrane</keyword>
<evidence type="ECO:0000256" key="2">
    <source>
        <dbReference type="ARBA" id="ARBA00022475"/>
    </source>
</evidence>
<keyword evidence="8" id="KW-1185">Reference proteome</keyword>
<dbReference type="InterPro" id="IPR001173">
    <property type="entry name" value="Glyco_trans_2-like"/>
</dbReference>
<protein>
    <submittedName>
        <fullName evidence="7">Glycosyl transferase</fullName>
    </submittedName>
</protein>
<dbReference type="OrthoDB" id="5291101at2"/>
<evidence type="ECO:0000256" key="1">
    <source>
        <dbReference type="ARBA" id="ARBA00004236"/>
    </source>
</evidence>
<sequence length="222" mass="23845">MPAPISVIVPTLNAEKALGACLEALMEGVDAGLIAELIVSDGGSEDGTVALADAWGAQIVTGAASRGGQLRRGAAAARAEWFLVLHADTCLAHGWTAAVGVHLGRGQAAYFRLGFDRGGKFVAGWANLRARLFGLPYGDQGLLIRRDHYARVGGYPDIPLMEDVAMARALRGDLVPLDAAAVTSAEKYRRQGWLRRGARNLWTLMRYFVGVSPERLAESYRR</sequence>
<evidence type="ECO:0000313" key="7">
    <source>
        <dbReference type="EMBL" id="APX11953.1"/>
    </source>
</evidence>
<reference evidence="7 8" key="1">
    <citation type="submission" date="2017-01" db="EMBL/GenBank/DDBJ databases">
        <title>Complete genome of Tateyamaria omphalii DOK1-4 isolated from seawater in Dokdo.</title>
        <authorList>
            <person name="Kim J.H."/>
            <person name="Chi W.-J."/>
        </authorList>
    </citation>
    <scope>NUCLEOTIDE SEQUENCE [LARGE SCALE GENOMIC DNA]</scope>
    <source>
        <strain evidence="7 8">DOK1-4</strain>
    </source>
</reference>
<dbReference type="STRING" id="299262.BWR18_09900"/>
<dbReference type="GO" id="GO:0005886">
    <property type="term" value="C:plasma membrane"/>
    <property type="evidence" value="ECO:0007669"/>
    <property type="project" value="UniProtKB-SubCell"/>
</dbReference>
<name>A0A1P8MVD2_9RHOB</name>
<evidence type="ECO:0000256" key="4">
    <source>
        <dbReference type="ARBA" id="ARBA00022679"/>
    </source>
</evidence>
<dbReference type="CDD" id="cd02522">
    <property type="entry name" value="GT_2_like_a"/>
    <property type="match status" value="1"/>
</dbReference>
<dbReference type="EMBL" id="CP019312">
    <property type="protein sequence ID" value="APX11953.1"/>
    <property type="molecule type" value="Genomic_DNA"/>
</dbReference>
<dbReference type="SUPFAM" id="SSF53448">
    <property type="entry name" value="Nucleotide-diphospho-sugar transferases"/>
    <property type="match status" value="1"/>
</dbReference>
<evidence type="ECO:0000313" key="8">
    <source>
        <dbReference type="Proteomes" id="UP000186336"/>
    </source>
</evidence>
<dbReference type="PANTHER" id="PTHR43646">
    <property type="entry name" value="GLYCOSYLTRANSFERASE"/>
    <property type="match status" value="1"/>
</dbReference>
<dbReference type="Proteomes" id="UP000186336">
    <property type="component" value="Chromosome"/>
</dbReference>
<comment type="subcellular location">
    <subcellularLocation>
        <location evidence="1">Cell membrane</location>
    </subcellularLocation>
</comment>
<feature type="domain" description="Glycosyltransferase 2-like" evidence="6">
    <location>
        <begin position="6"/>
        <end position="96"/>
    </location>
</feature>
<evidence type="ECO:0000256" key="3">
    <source>
        <dbReference type="ARBA" id="ARBA00022676"/>
    </source>
</evidence>
<keyword evidence="4 7" id="KW-0808">Transferase</keyword>
<keyword evidence="3" id="KW-0328">Glycosyltransferase</keyword>
<gene>
    <name evidence="7" type="ORF">BWR18_09900</name>
</gene>
<dbReference type="InterPro" id="IPR029044">
    <property type="entry name" value="Nucleotide-diphossugar_trans"/>
</dbReference>
<evidence type="ECO:0000256" key="5">
    <source>
        <dbReference type="ARBA" id="ARBA00023136"/>
    </source>
</evidence>
<organism evidence="7 8">
    <name type="scientific">Tateyamaria omphalii</name>
    <dbReference type="NCBI Taxonomy" id="299262"/>
    <lineage>
        <taxon>Bacteria</taxon>
        <taxon>Pseudomonadati</taxon>
        <taxon>Pseudomonadota</taxon>
        <taxon>Alphaproteobacteria</taxon>
        <taxon>Rhodobacterales</taxon>
        <taxon>Roseobacteraceae</taxon>
        <taxon>Tateyamaria</taxon>
    </lineage>
</organism>
<dbReference type="AlphaFoldDB" id="A0A1P8MVD2"/>
<dbReference type="InterPro" id="IPR026461">
    <property type="entry name" value="Trfase_2_rSAM/seldom_assoc"/>
</dbReference>
<dbReference type="Pfam" id="PF00535">
    <property type="entry name" value="Glycos_transf_2"/>
    <property type="match status" value="1"/>
</dbReference>
<evidence type="ECO:0000259" key="6">
    <source>
        <dbReference type="Pfam" id="PF00535"/>
    </source>
</evidence>
<keyword evidence="2" id="KW-1003">Cell membrane</keyword>